<keyword evidence="1" id="KW-0472">Membrane</keyword>
<sequence length="408" mass="46768">MKIGKRVYRLVPCPWYDVEGIESWLESMAREGYFLRKEAFFSGFTSFEQGEPKTVRYRLEAAQRSTSFFSESGGEPDAEAVEMSGELGWEYLTKCGQFFVYACDDPKAPELNTDPSVQAMALSYVRKDGRAGVIVNLVWLLVLLGLTWYGRCWLLLALQYGSWMVLLTAALMIGELVFGFKRVLMIRRLRKKLMEGNQPDRKKDWKKHAAGYRVGSLLSVLVAVVWIIGVGAYWLNSIDNPNEIPITEYQGELPYLRLSDIGVEGSFERDEWMGHTNKIKVSSDWLAETVIESNEYGEFTMEDGRRIDCAMYVTYTDMRTGWLARELAEEYPVSGKREVKKDRFQFYDLPSAEELGVDMAVAYSAYPMGHAVVLVKGSEVWQIDFMQFREDMLSLDEWVRIFAASLNS</sequence>
<feature type="transmembrane region" description="Helical" evidence="1">
    <location>
        <begin position="162"/>
        <end position="184"/>
    </location>
</feature>
<evidence type="ECO:0000313" key="2">
    <source>
        <dbReference type="EMBL" id="HIT94651.1"/>
    </source>
</evidence>
<reference evidence="2" key="2">
    <citation type="journal article" date="2021" name="PeerJ">
        <title>Extensive microbial diversity within the chicken gut microbiome revealed by metagenomics and culture.</title>
        <authorList>
            <person name="Gilroy R."/>
            <person name="Ravi A."/>
            <person name="Getino M."/>
            <person name="Pursley I."/>
            <person name="Horton D.L."/>
            <person name="Alikhan N.F."/>
            <person name="Baker D."/>
            <person name="Gharbi K."/>
            <person name="Hall N."/>
            <person name="Watson M."/>
            <person name="Adriaenssens E.M."/>
            <person name="Foster-Nyarko E."/>
            <person name="Jarju S."/>
            <person name="Secka A."/>
            <person name="Antonio M."/>
            <person name="Oren A."/>
            <person name="Chaudhuri R.R."/>
            <person name="La Ragione R."/>
            <person name="Hildebrand F."/>
            <person name="Pallen M.J."/>
        </authorList>
    </citation>
    <scope>NUCLEOTIDE SEQUENCE</scope>
    <source>
        <strain evidence="2">ChiBcec7-5410</strain>
    </source>
</reference>
<dbReference type="InterPro" id="IPR021359">
    <property type="entry name" value="DUF2812"/>
</dbReference>
<accession>A0A9D1H7H1</accession>
<comment type="caution">
    <text evidence="2">The sequence shown here is derived from an EMBL/GenBank/DDBJ whole genome shotgun (WGS) entry which is preliminary data.</text>
</comment>
<proteinExistence type="predicted"/>
<keyword evidence="1" id="KW-0812">Transmembrane</keyword>
<organism evidence="2 3">
    <name type="scientific">Candidatus Faecivivens stercoripullorum</name>
    <dbReference type="NCBI Taxonomy" id="2840805"/>
    <lineage>
        <taxon>Bacteria</taxon>
        <taxon>Bacillati</taxon>
        <taxon>Bacillota</taxon>
        <taxon>Clostridia</taxon>
        <taxon>Eubacteriales</taxon>
        <taxon>Oscillospiraceae</taxon>
        <taxon>Oscillospiraceae incertae sedis</taxon>
        <taxon>Candidatus Faecivivens</taxon>
    </lineage>
</organism>
<dbReference type="EMBL" id="DVLW01000155">
    <property type="protein sequence ID" value="HIT94651.1"/>
    <property type="molecule type" value="Genomic_DNA"/>
</dbReference>
<reference evidence="2" key="1">
    <citation type="submission" date="2020-10" db="EMBL/GenBank/DDBJ databases">
        <authorList>
            <person name="Gilroy R."/>
        </authorList>
    </citation>
    <scope>NUCLEOTIDE SEQUENCE</scope>
    <source>
        <strain evidence="2">ChiBcec7-5410</strain>
    </source>
</reference>
<gene>
    <name evidence="2" type="ORF">IAC43_05660</name>
</gene>
<dbReference type="Pfam" id="PF11193">
    <property type="entry name" value="DUF2812"/>
    <property type="match status" value="1"/>
</dbReference>
<feature type="transmembrane region" description="Helical" evidence="1">
    <location>
        <begin position="210"/>
        <end position="235"/>
    </location>
</feature>
<dbReference type="AlphaFoldDB" id="A0A9D1H7H1"/>
<name>A0A9D1H7H1_9FIRM</name>
<protein>
    <submittedName>
        <fullName evidence="2">DUF2812 domain-containing protein</fullName>
    </submittedName>
</protein>
<dbReference type="Proteomes" id="UP000824160">
    <property type="component" value="Unassembled WGS sequence"/>
</dbReference>
<feature type="transmembrane region" description="Helical" evidence="1">
    <location>
        <begin position="131"/>
        <end position="150"/>
    </location>
</feature>
<keyword evidence="1" id="KW-1133">Transmembrane helix</keyword>
<evidence type="ECO:0000256" key="1">
    <source>
        <dbReference type="SAM" id="Phobius"/>
    </source>
</evidence>
<evidence type="ECO:0000313" key="3">
    <source>
        <dbReference type="Proteomes" id="UP000824160"/>
    </source>
</evidence>